<sequence>MNKLTTTKDVFKITLPTPFAVGDVNVYVVKGEALTLIDAGAKTEEAWQSFNEQLAQLGYTPSDIDQIVITHHHPDHVGLLDYFNKDIPILGHKKNQPWISQDKQFFVENETFYNELFLQLGLDRAFINFIDMDEELEYSCRRSLTKTIGEGDTIDGMTGFKVLETPGHAQSHIVLYREVDGMLIAGDTLLAKISPNPLLEPPQFGETARPRPLVQYNSSLRKLLTLDMSKVVTGHGADIMNPHELIQERFVSQKERAYHVLQMIKKKPMTAFEVCTKLFPKVYLKQPLFTVSETVGQLDFLEEIGEVKIEVVNGQHIYHSN</sequence>
<dbReference type="InterPro" id="IPR036866">
    <property type="entry name" value="RibonucZ/Hydroxyglut_hydro"/>
</dbReference>
<name>A0ABW4MGQ0_9BACI</name>
<gene>
    <name evidence="2" type="ORF">ACFSFW_00705</name>
</gene>
<keyword evidence="3" id="KW-1185">Reference proteome</keyword>
<feature type="domain" description="Metallo-beta-lactamase" evidence="1">
    <location>
        <begin position="23"/>
        <end position="235"/>
    </location>
</feature>
<dbReference type="InterPro" id="IPR001279">
    <property type="entry name" value="Metallo-B-lactamas"/>
</dbReference>
<dbReference type="RefSeq" id="WP_388034459.1">
    <property type="nucleotide sequence ID" value="NZ_JBHUEK010000004.1"/>
</dbReference>
<comment type="caution">
    <text evidence="2">The sequence shown here is derived from an EMBL/GenBank/DDBJ whole genome shotgun (WGS) entry which is preliminary data.</text>
</comment>
<dbReference type="SUPFAM" id="SSF56281">
    <property type="entry name" value="Metallo-hydrolase/oxidoreductase"/>
    <property type="match status" value="1"/>
</dbReference>
<reference evidence="3" key="1">
    <citation type="journal article" date="2019" name="Int. J. Syst. Evol. Microbiol.">
        <title>The Global Catalogue of Microorganisms (GCM) 10K type strain sequencing project: providing services to taxonomists for standard genome sequencing and annotation.</title>
        <authorList>
            <consortium name="The Broad Institute Genomics Platform"/>
            <consortium name="The Broad Institute Genome Sequencing Center for Infectious Disease"/>
            <person name="Wu L."/>
            <person name="Ma J."/>
        </authorList>
    </citation>
    <scope>NUCLEOTIDE SEQUENCE [LARGE SCALE GENOMIC DNA]</scope>
    <source>
        <strain evidence="3">CCUG 15531</strain>
    </source>
</reference>
<evidence type="ECO:0000313" key="2">
    <source>
        <dbReference type="EMBL" id="MFD1777197.1"/>
    </source>
</evidence>
<dbReference type="Proteomes" id="UP001597227">
    <property type="component" value="Unassembled WGS sequence"/>
</dbReference>
<dbReference type="EMBL" id="JBHUEK010000004">
    <property type="protein sequence ID" value="MFD1777197.1"/>
    <property type="molecule type" value="Genomic_DNA"/>
</dbReference>
<organism evidence="2 3">
    <name type="scientific">Fredinandcohnia salidurans</name>
    <dbReference type="NCBI Taxonomy" id="2595041"/>
    <lineage>
        <taxon>Bacteria</taxon>
        <taxon>Bacillati</taxon>
        <taxon>Bacillota</taxon>
        <taxon>Bacilli</taxon>
        <taxon>Bacillales</taxon>
        <taxon>Bacillaceae</taxon>
        <taxon>Fredinandcohnia</taxon>
    </lineage>
</organism>
<dbReference type="Pfam" id="PF00753">
    <property type="entry name" value="Lactamase_B"/>
    <property type="match status" value="1"/>
</dbReference>
<evidence type="ECO:0000313" key="3">
    <source>
        <dbReference type="Proteomes" id="UP001597227"/>
    </source>
</evidence>
<dbReference type="SMART" id="SM00849">
    <property type="entry name" value="Lactamase_B"/>
    <property type="match status" value="1"/>
</dbReference>
<dbReference type="PANTHER" id="PTHR23131">
    <property type="entry name" value="ENDORIBONUCLEASE LACTB2"/>
    <property type="match status" value="1"/>
</dbReference>
<dbReference type="CDD" id="cd07725">
    <property type="entry name" value="TTHA1429-like_MBL-fold"/>
    <property type="match status" value="1"/>
</dbReference>
<dbReference type="InterPro" id="IPR050662">
    <property type="entry name" value="Sec-metab_biosynth-thioest"/>
</dbReference>
<dbReference type="PANTHER" id="PTHR23131:SF4">
    <property type="entry name" value="METALLO-BETA-LACTAMASE SUPERFAMILY POTEIN"/>
    <property type="match status" value="1"/>
</dbReference>
<protein>
    <submittedName>
        <fullName evidence="2">MBL fold metallo-hydrolase</fullName>
    </submittedName>
</protein>
<proteinExistence type="predicted"/>
<accession>A0ABW4MGQ0</accession>
<dbReference type="Gene3D" id="3.60.15.10">
    <property type="entry name" value="Ribonuclease Z/Hydroxyacylglutathione hydrolase-like"/>
    <property type="match status" value="1"/>
</dbReference>
<evidence type="ECO:0000259" key="1">
    <source>
        <dbReference type="SMART" id="SM00849"/>
    </source>
</evidence>